<comment type="caution">
    <text evidence="1">The sequence shown here is derived from an EMBL/GenBank/DDBJ whole genome shotgun (WGS) entry which is preliminary data.</text>
</comment>
<evidence type="ECO:0000313" key="2">
    <source>
        <dbReference type="Proteomes" id="UP001596514"/>
    </source>
</evidence>
<reference evidence="2" key="1">
    <citation type="journal article" date="2019" name="Int. J. Syst. Evol. Microbiol.">
        <title>The Global Catalogue of Microorganisms (GCM) 10K type strain sequencing project: providing services to taxonomists for standard genome sequencing and annotation.</title>
        <authorList>
            <consortium name="The Broad Institute Genomics Platform"/>
            <consortium name="The Broad Institute Genome Sequencing Center for Infectious Disease"/>
            <person name="Wu L."/>
            <person name="Ma J."/>
        </authorList>
    </citation>
    <scope>NUCLEOTIDE SEQUENCE [LARGE SCALE GENOMIC DNA]</scope>
    <source>
        <strain evidence="2">JCM 10083</strain>
    </source>
</reference>
<sequence length="67" mass="7109">MTSRGQGSSGHEGLSDLTALTHLRLDVELTGLPGSLGDLTALKHLRLDGNLLAGLPKPLRRRAKTPQ</sequence>
<dbReference type="EMBL" id="JBHTEE010000001">
    <property type="protein sequence ID" value="MFC7604684.1"/>
    <property type="molecule type" value="Genomic_DNA"/>
</dbReference>
<accession>A0ABW2T8D2</accession>
<keyword evidence="2" id="KW-1185">Reference proteome</keyword>
<evidence type="ECO:0000313" key="1">
    <source>
        <dbReference type="EMBL" id="MFC7604684.1"/>
    </source>
</evidence>
<name>A0ABW2T8D2_9ACTN</name>
<dbReference type="SUPFAM" id="SSF52058">
    <property type="entry name" value="L domain-like"/>
    <property type="match status" value="1"/>
</dbReference>
<dbReference type="RefSeq" id="WP_343970453.1">
    <property type="nucleotide sequence ID" value="NZ_BAAAGK010000087.1"/>
</dbReference>
<gene>
    <name evidence="1" type="ORF">ACFQVD_31710</name>
</gene>
<proteinExistence type="predicted"/>
<organism evidence="1 2">
    <name type="scientific">Streptosporangium amethystogenes subsp. fukuiense</name>
    <dbReference type="NCBI Taxonomy" id="698418"/>
    <lineage>
        <taxon>Bacteria</taxon>
        <taxon>Bacillati</taxon>
        <taxon>Actinomycetota</taxon>
        <taxon>Actinomycetes</taxon>
        <taxon>Streptosporangiales</taxon>
        <taxon>Streptosporangiaceae</taxon>
        <taxon>Streptosporangium</taxon>
    </lineage>
</organism>
<dbReference type="Proteomes" id="UP001596514">
    <property type="component" value="Unassembled WGS sequence"/>
</dbReference>
<evidence type="ECO:0008006" key="3">
    <source>
        <dbReference type="Google" id="ProtNLM"/>
    </source>
</evidence>
<dbReference type="InterPro" id="IPR032675">
    <property type="entry name" value="LRR_dom_sf"/>
</dbReference>
<dbReference type="Gene3D" id="3.80.10.10">
    <property type="entry name" value="Ribonuclease Inhibitor"/>
    <property type="match status" value="1"/>
</dbReference>
<protein>
    <recommendedName>
        <fullName evidence="3">Leucine-rich repeat domain-containing protein</fullName>
    </recommendedName>
</protein>